<proteinExistence type="predicted"/>
<sequence length="316" mass="34632">MKNVTAQISVEVARVRGIVTSVNHTLSYEVARLRVLMKSLLTEVKKHVVTIDELQTEVSQILRPNHSSVVSRGHLDAESEGVSEHVFNLTVVVTKLSDDVEQHSRNLAELMLEVLQINTTVCHHQHDDADDVMPETYAPCNCSAEVGKLWEQLSSNKLSIESVQQELQALQKPVKILPKNITSALDITEASISVDKPTPENHISNDSIAAETDKDIEQDELNAEYVKPSPSPESNVSDSVFKVDKVIEPSVLPSGHANSTQPLNTTTSSQVTVINSTENNQTLSADQKVQVKVVKLATPSAEEKLEHNLEDPGSDS</sequence>
<accession>A0A9W9YL18</accession>
<dbReference type="EMBL" id="MU827324">
    <property type="protein sequence ID" value="KAJ7356129.1"/>
    <property type="molecule type" value="Genomic_DNA"/>
</dbReference>
<name>A0A9W9YL18_9CNID</name>
<organism evidence="2 3">
    <name type="scientific">Desmophyllum pertusum</name>
    <dbReference type="NCBI Taxonomy" id="174260"/>
    <lineage>
        <taxon>Eukaryota</taxon>
        <taxon>Metazoa</taxon>
        <taxon>Cnidaria</taxon>
        <taxon>Anthozoa</taxon>
        <taxon>Hexacorallia</taxon>
        <taxon>Scleractinia</taxon>
        <taxon>Caryophylliina</taxon>
        <taxon>Caryophylliidae</taxon>
        <taxon>Desmophyllum</taxon>
    </lineage>
</organism>
<dbReference type="AlphaFoldDB" id="A0A9W9YL18"/>
<gene>
    <name evidence="2" type="ORF">OS493_026509</name>
</gene>
<comment type="caution">
    <text evidence="2">The sequence shown here is derived from an EMBL/GenBank/DDBJ whole genome shotgun (WGS) entry which is preliminary data.</text>
</comment>
<dbReference type="Proteomes" id="UP001163046">
    <property type="component" value="Unassembled WGS sequence"/>
</dbReference>
<keyword evidence="3" id="KW-1185">Reference proteome</keyword>
<evidence type="ECO:0000256" key="1">
    <source>
        <dbReference type="SAM" id="MobiDB-lite"/>
    </source>
</evidence>
<reference evidence="2" key="1">
    <citation type="submission" date="2023-01" db="EMBL/GenBank/DDBJ databases">
        <title>Genome assembly of the deep-sea coral Lophelia pertusa.</title>
        <authorList>
            <person name="Herrera S."/>
            <person name="Cordes E."/>
        </authorList>
    </citation>
    <scope>NUCLEOTIDE SEQUENCE</scope>
    <source>
        <strain evidence="2">USNM1676648</strain>
        <tissue evidence="2">Polyp</tissue>
    </source>
</reference>
<feature type="compositionally biased region" description="Polar residues" evidence="1">
    <location>
        <begin position="256"/>
        <end position="284"/>
    </location>
</feature>
<evidence type="ECO:0000313" key="2">
    <source>
        <dbReference type="EMBL" id="KAJ7356129.1"/>
    </source>
</evidence>
<dbReference type="OrthoDB" id="5985483at2759"/>
<evidence type="ECO:0000313" key="3">
    <source>
        <dbReference type="Proteomes" id="UP001163046"/>
    </source>
</evidence>
<protein>
    <submittedName>
        <fullName evidence="2">Uncharacterized protein</fullName>
    </submittedName>
</protein>
<feature type="region of interest" description="Disordered" evidence="1">
    <location>
        <begin position="252"/>
        <end position="284"/>
    </location>
</feature>